<evidence type="ECO:0000313" key="14">
    <source>
        <dbReference type="Proteomes" id="UP000316759"/>
    </source>
</evidence>
<dbReference type="UniPathway" id="UPA00251">
    <property type="reaction ID" value="UER00324"/>
</dbReference>
<dbReference type="Pfam" id="PF01593">
    <property type="entry name" value="Amino_oxidase"/>
    <property type="match status" value="1"/>
</dbReference>
<dbReference type="Gene3D" id="3.50.50.60">
    <property type="entry name" value="FAD/NAD(P)-binding domain"/>
    <property type="match status" value="1"/>
</dbReference>
<dbReference type="EC" id="1.3.3.4" evidence="4 11"/>
<keyword evidence="14" id="KW-1185">Reference proteome</keyword>
<comment type="caution">
    <text evidence="13">The sequence shown here is derived from an EMBL/GenBank/DDBJ whole genome shotgun (WGS) entry which is preliminary data.</text>
</comment>
<evidence type="ECO:0000259" key="12">
    <source>
        <dbReference type="Pfam" id="PF01593"/>
    </source>
</evidence>
<dbReference type="InterPro" id="IPR004572">
    <property type="entry name" value="Protoporphyrinogen_oxidase"/>
</dbReference>
<dbReference type="OrthoDB" id="419752at2759"/>
<comment type="function">
    <text evidence="1 11">Catalyzes the 6-electron oxidation of protoporphyrinogen-IX to form protoporphyrin-IX.</text>
</comment>
<name>A0A504Z4F2_FASGI</name>
<dbReference type="GO" id="GO:0005743">
    <property type="term" value="C:mitochondrial inner membrane"/>
    <property type="evidence" value="ECO:0007669"/>
    <property type="project" value="UniProtKB-SubCell"/>
</dbReference>
<dbReference type="GO" id="GO:0006782">
    <property type="term" value="P:protoporphyrinogen IX biosynthetic process"/>
    <property type="evidence" value="ECO:0007669"/>
    <property type="project" value="UniProtKB-UniRule"/>
</dbReference>
<keyword evidence="6 11" id="KW-0274">FAD</keyword>
<protein>
    <recommendedName>
        <fullName evidence="4 11">Protoporphyrinogen oxidase</fullName>
        <ecNumber evidence="4 11">1.3.3.4</ecNumber>
    </recommendedName>
</protein>
<reference evidence="13 14" key="1">
    <citation type="submission" date="2019-04" db="EMBL/GenBank/DDBJ databases">
        <title>Annotation for the trematode Fasciola gigantica.</title>
        <authorList>
            <person name="Choi Y.-J."/>
        </authorList>
    </citation>
    <scope>NUCLEOTIDE SEQUENCE [LARGE SCALE GENOMIC DNA]</scope>
    <source>
        <strain evidence="13">Uganda_cow_1</strain>
    </source>
</reference>
<gene>
    <name evidence="13" type="ORF">FGIG_01720</name>
</gene>
<comment type="cofactor">
    <cofactor evidence="11">
        <name>FAD</name>
        <dbReference type="ChEBI" id="CHEBI:57692"/>
    </cofactor>
    <text evidence="11">Binds 1 FAD per subunit.</text>
</comment>
<evidence type="ECO:0000256" key="1">
    <source>
        <dbReference type="ARBA" id="ARBA00002600"/>
    </source>
</evidence>
<keyword evidence="5 11" id="KW-0285">Flavoprotein</keyword>
<evidence type="ECO:0000256" key="11">
    <source>
        <dbReference type="RuleBase" id="RU367069"/>
    </source>
</evidence>
<comment type="similarity">
    <text evidence="3 11">Belongs to the protoporphyrinogen/coproporphyrinogen oxidase family. Protoporphyrinogen oxidase subfamily.</text>
</comment>
<evidence type="ECO:0000256" key="2">
    <source>
        <dbReference type="ARBA" id="ARBA00005073"/>
    </source>
</evidence>
<evidence type="ECO:0000256" key="10">
    <source>
        <dbReference type="ARBA" id="ARBA00047554"/>
    </source>
</evidence>
<sequence length="504" mass="55164">MTARLPHYCVVGGGICGLTTAYFISLLKPPGSYRLTVLEASPRCGGWIHSVRNPNTGAVYDLGPHSARAFAPTSSLLLRVALSLDLKDSLLWMLRDTDSSRSQLYVGGKLVPISPLGFRATEPFTRSPLGLVTRSLFSKRPPSQSDWSVDEFLRTRLDDEFADYLGSAMMRGIYAGDSRELSARACLPQLVQSEELGPNMILGLLRLARMQPKNPKSRLPTQLDEQLPPSKSVTPRHAMAWCLSSGMQTLTDALYYRLRDSGPHSTVLVNSPVCKIHPGSAGRLHVYWSPENMNPVQMQDVDAVFLCCPSYRTADILKEMLSPDVVARLDKSHLPWANVAVAVLELESPAQPPVRAFGHLVPRLVDSNVLGVIYDSVAFPKLDSPQGTVRYTVMMKPYPQWLELNATDPNRVAKAIEAKALDVLREHLGLTNACVVDRHVGIHYDSIPQYPVGHLDNIKALREEISTAGASGVHLVGYSYDGVGIGDVVHSGLKAVCAELNVAL</sequence>
<evidence type="ECO:0000256" key="5">
    <source>
        <dbReference type="ARBA" id="ARBA00022630"/>
    </source>
</evidence>
<proteinExistence type="inferred from homology"/>
<feature type="domain" description="Amine oxidase" evidence="12">
    <location>
        <begin position="15"/>
        <end position="498"/>
    </location>
</feature>
<evidence type="ECO:0000256" key="7">
    <source>
        <dbReference type="ARBA" id="ARBA00023002"/>
    </source>
</evidence>
<dbReference type="SUPFAM" id="SSF51905">
    <property type="entry name" value="FAD/NAD(P)-binding domain"/>
    <property type="match status" value="1"/>
</dbReference>
<keyword evidence="8 11" id="KW-0350">Heme biosynthesis</keyword>
<evidence type="ECO:0000256" key="6">
    <source>
        <dbReference type="ARBA" id="ARBA00022827"/>
    </source>
</evidence>
<dbReference type="GO" id="GO:0004729">
    <property type="term" value="F:oxygen-dependent protoporphyrinogen oxidase activity"/>
    <property type="evidence" value="ECO:0007669"/>
    <property type="project" value="UniProtKB-UniRule"/>
</dbReference>
<keyword evidence="7 11" id="KW-0560">Oxidoreductase</keyword>
<accession>A0A504Z4F2</accession>
<dbReference type="InterPro" id="IPR002937">
    <property type="entry name" value="Amino_oxidase"/>
</dbReference>
<evidence type="ECO:0000256" key="8">
    <source>
        <dbReference type="ARBA" id="ARBA00023133"/>
    </source>
</evidence>
<dbReference type="Proteomes" id="UP000316759">
    <property type="component" value="Unassembled WGS sequence"/>
</dbReference>
<dbReference type="PANTHER" id="PTHR42923:SF3">
    <property type="entry name" value="PROTOPORPHYRINOGEN OXIDASE"/>
    <property type="match status" value="1"/>
</dbReference>
<dbReference type="NCBIfam" id="TIGR00562">
    <property type="entry name" value="proto_IX_ox"/>
    <property type="match status" value="1"/>
</dbReference>
<keyword evidence="9 11" id="KW-0627">Porphyrin biosynthesis</keyword>
<organism evidence="13 14">
    <name type="scientific">Fasciola gigantica</name>
    <name type="common">Giant liver fluke</name>
    <dbReference type="NCBI Taxonomy" id="46835"/>
    <lineage>
        <taxon>Eukaryota</taxon>
        <taxon>Metazoa</taxon>
        <taxon>Spiralia</taxon>
        <taxon>Lophotrochozoa</taxon>
        <taxon>Platyhelminthes</taxon>
        <taxon>Trematoda</taxon>
        <taxon>Digenea</taxon>
        <taxon>Plagiorchiida</taxon>
        <taxon>Echinostomata</taxon>
        <taxon>Echinostomatoidea</taxon>
        <taxon>Fasciolidae</taxon>
        <taxon>Fasciola</taxon>
    </lineage>
</organism>
<evidence type="ECO:0000313" key="13">
    <source>
        <dbReference type="EMBL" id="TPP64460.1"/>
    </source>
</evidence>
<dbReference type="AlphaFoldDB" id="A0A504Z4F2"/>
<comment type="subcellular location">
    <subcellularLocation>
        <location evidence="11">Mitochondrion inner membrane</location>
    </subcellularLocation>
</comment>
<dbReference type="PANTHER" id="PTHR42923">
    <property type="entry name" value="PROTOPORPHYRINOGEN OXIDASE"/>
    <property type="match status" value="1"/>
</dbReference>
<dbReference type="EMBL" id="SUNJ01004408">
    <property type="protein sequence ID" value="TPP64460.1"/>
    <property type="molecule type" value="Genomic_DNA"/>
</dbReference>
<evidence type="ECO:0000256" key="9">
    <source>
        <dbReference type="ARBA" id="ARBA00023244"/>
    </source>
</evidence>
<dbReference type="InterPro" id="IPR036188">
    <property type="entry name" value="FAD/NAD-bd_sf"/>
</dbReference>
<dbReference type="STRING" id="46835.A0A504Z4F2"/>
<dbReference type="InterPro" id="IPR050464">
    <property type="entry name" value="Zeta_carotene_desat/Oxidored"/>
</dbReference>
<comment type="catalytic activity">
    <reaction evidence="10 11">
        <text>protoporphyrinogen IX + 3 O2 = protoporphyrin IX + 3 H2O2</text>
        <dbReference type="Rhea" id="RHEA:25576"/>
        <dbReference type="ChEBI" id="CHEBI:15379"/>
        <dbReference type="ChEBI" id="CHEBI:16240"/>
        <dbReference type="ChEBI" id="CHEBI:57306"/>
        <dbReference type="ChEBI" id="CHEBI:57307"/>
        <dbReference type="EC" id="1.3.3.4"/>
    </reaction>
</comment>
<dbReference type="SUPFAM" id="SSF54373">
    <property type="entry name" value="FAD-linked reductases, C-terminal domain"/>
    <property type="match status" value="1"/>
</dbReference>
<evidence type="ECO:0000256" key="4">
    <source>
        <dbReference type="ARBA" id="ARBA00012867"/>
    </source>
</evidence>
<evidence type="ECO:0000256" key="3">
    <source>
        <dbReference type="ARBA" id="ARBA00010551"/>
    </source>
</evidence>
<comment type="pathway">
    <text evidence="2 11">Porphyrin-containing compound metabolism; protoporphyrin-IX biosynthesis; protoporphyrin-IX from protoporphyrinogen-IX: step 1/1.</text>
</comment>